<gene>
    <name evidence="1" type="ORF">HYPSUDRAFT_97398</name>
</gene>
<sequence>RFLETKCPEKSNVREFLDNLRVKREELASVGVDIDEKDYRSTILSSLPTVLANFASSQLAAARMFSPDKTIMPDVLISLISEEY</sequence>
<name>A0A0D2QD08_HYPSF</name>
<feature type="non-terminal residue" evidence="1">
    <location>
        <position position="1"/>
    </location>
</feature>
<protein>
    <submittedName>
        <fullName evidence="1">Uncharacterized protein</fullName>
    </submittedName>
</protein>
<reference evidence="2" key="1">
    <citation type="submission" date="2014-04" db="EMBL/GenBank/DDBJ databases">
        <title>Evolutionary Origins and Diversification of the Mycorrhizal Mutualists.</title>
        <authorList>
            <consortium name="DOE Joint Genome Institute"/>
            <consortium name="Mycorrhizal Genomics Consortium"/>
            <person name="Kohler A."/>
            <person name="Kuo A."/>
            <person name="Nagy L.G."/>
            <person name="Floudas D."/>
            <person name="Copeland A."/>
            <person name="Barry K.W."/>
            <person name="Cichocki N."/>
            <person name="Veneault-Fourrey C."/>
            <person name="LaButti K."/>
            <person name="Lindquist E.A."/>
            <person name="Lipzen A."/>
            <person name="Lundell T."/>
            <person name="Morin E."/>
            <person name="Murat C."/>
            <person name="Riley R."/>
            <person name="Ohm R."/>
            <person name="Sun H."/>
            <person name="Tunlid A."/>
            <person name="Henrissat B."/>
            <person name="Grigoriev I.V."/>
            <person name="Hibbett D.S."/>
            <person name="Martin F."/>
        </authorList>
    </citation>
    <scope>NUCLEOTIDE SEQUENCE [LARGE SCALE GENOMIC DNA]</scope>
    <source>
        <strain evidence="2">FD-334 SS-4</strain>
    </source>
</reference>
<organism evidence="1 2">
    <name type="scientific">Hypholoma sublateritium (strain FD-334 SS-4)</name>
    <dbReference type="NCBI Taxonomy" id="945553"/>
    <lineage>
        <taxon>Eukaryota</taxon>
        <taxon>Fungi</taxon>
        <taxon>Dikarya</taxon>
        <taxon>Basidiomycota</taxon>
        <taxon>Agaricomycotina</taxon>
        <taxon>Agaricomycetes</taxon>
        <taxon>Agaricomycetidae</taxon>
        <taxon>Agaricales</taxon>
        <taxon>Agaricineae</taxon>
        <taxon>Strophariaceae</taxon>
        <taxon>Hypholoma</taxon>
    </lineage>
</organism>
<proteinExistence type="predicted"/>
<dbReference type="Pfam" id="PF14223">
    <property type="entry name" value="Retrotran_gag_2"/>
    <property type="match status" value="1"/>
</dbReference>
<dbReference type="AlphaFoldDB" id="A0A0D2QD08"/>
<dbReference type="Proteomes" id="UP000054270">
    <property type="component" value="Unassembled WGS sequence"/>
</dbReference>
<dbReference type="EMBL" id="KN817519">
    <property type="protein sequence ID" value="KJA29505.1"/>
    <property type="molecule type" value="Genomic_DNA"/>
</dbReference>
<dbReference type="OMA" id="EYNCLTI"/>
<accession>A0A0D2QD08</accession>
<keyword evidence="2" id="KW-1185">Reference proteome</keyword>
<evidence type="ECO:0000313" key="2">
    <source>
        <dbReference type="Proteomes" id="UP000054270"/>
    </source>
</evidence>
<feature type="non-terminal residue" evidence="1">
    <location>
        <position position="84"/>
    </location>
</feature>
<dbReference type="OrthoDB" id="3263038at2759"/>
<evidence type="ECO:0000313" key="1">
    <source>
        <dbReference type="EMBL" id="KJA29505.1"/>
    </source>
</evidence>